<evidence type="ECO:0000313" key="1">
    <source>
        <dbReference type="EMBL" id="KHJ84142.1"/>
    </source>
</evidence>
<proteinExistence type="predicted"/>
<dbReference type="AlphaFoldDB" id="A0A0B1SKY4"/>
<keyword evidence="2" id="KW-1185">Reference proteome</keyword>
<sequence length="73" mass="8418">MYTGLSILKYFNPQLIGCNLSKGRHYFIGRILNTKEGVKSYTTCKNAKYCSKDDNDCKISWKEGPNYVFVSYC</sequence>
<accession>A0A0B1SKY4</accession>
<gene>
    <name evidence="1" type="ORF">OESDEN_16148</name>
</gene>
<name>A0A0B1SKY4_OESDE</name>
<organism evidence="1 2">
    <name type="scientific">Oesophagostomum dentatum</name>
    <name type="common">Nodular worm</name>
    <dbReference type="NCBI Taxonomy" id="61180"/>
    <lineage>
        <taxon>Eukaryota</taxon>
        <taxon>Metazoa</taxon>
        <taxon>Ecdysozoa</taxon>
        <taxon>Nematoda</taxon>
        <taxon>Chromadorea</taxon>
        <taxon>Rhabditida</taxon>
        <taxon>Rhabditina</taxon>
        <taxon>Rhabditomorpha</taxon>
        <taxon>Strongyloidea</taxon>
        <taxon>Strongylidae</taxon>
        <taxon>Oesophagostomum</taxon>
    </lineage>
</organism>
<evidence type="ECO:0000313" key="2">
    <source>
        <dbReference type="Proteomes" id="UP000053660"/>
    </source>
</evidence>
<protein>
    <submittedName>
        <fullName evidence="1">Uncharacterized protein</fullName>
    </submittedName>
</protein>
<reference evidence="1 2" key="1">
    <citation type="submission" date="2014-03" db="EMBL/GenBank/DDBJ databases">
        <title>Draft genome of the hookworm Oesophagostomum dentatum.</title>
        <authorList>
            <person name="Mitreva M."/>
        </authorList>
    </citation>
    <scope>NUCLEOTIDE SEQUENCE [LARGE SCALE GENOMIC DNA]</scope>
    <source>
        <strain evidence="1 2">OD-Hann</strain>
    </source>
</reference>
<dbReference type="Proteomes" id="UP000053660">
    <property type="component" value="Unassembled WGS sequence"/>
</dbReference>
<dbReference type="EMBL" id="KN569992">
    <property type="protein sequence ID" value="KHJ84142.1"/>
    <property type="molecule type" value="Genomic_DNA"/>
</dbReference>